<evidence type="ECO:0000313" key="4">
    <source>
        <dbReference type="Proteomes" id="UP001642540"/>
    </source>
</evidence>
<feature type="compositionally biased region" description="Acidic residues" evidence="2">
    <location>
        <begin position="188"/>
        <end position="199"/>
    </location>
</feature>
<sequence length="370" mass="40583">MSGSAETAASSSKQGSMTSRPHSNTTLRQQLLSQISDQGKELREILRLQKNILTNTSIKKGNKNLKEVIHEEVTKTYINLLGVCVSTELLGKDSRKEIVGLRTQLCKLESGILNKMEDLEDQVSQLKGTVSNKMEDLEDQVGQLKGAVEELKQDVGQSNVERLTAPLENRHVNSNGNISEYEMNTTDTDGDTTDTDGEMESSAWTNHAKPGPSCSNNDYVHSGRVNRKLRYTRSSTRKQNSNLASRETLRIGSEATTMSAMSEARPFGTPTINQTTRYGKNSATARIQHLLTPTRLRPRTRKTINTGSESESGFGSDLQLSSPSTCPLSPSSTASLCGSDSSWAPDYDTIADRVKQSPVRKAACSFRKGF</sequence>
<comment type="caution">
    <text evidence="3">The sequence shown here is derived from an EMBL/GenBank/DDBJ whole genome shotgun (WGS) entry which is preliminary data.</text>
</comment>
<dbReference type="EMBL" id="CAXLJM020000151">
    <property type="protein sequence ID" value="CAL8143074.1"/>
    <property type="molecule type" value="Genomic_DNA"/>
</dbReference>
<keyword evidence="1" id="KW-0175">Coiled coil</keyword>
<feature type="region of interest" description="Disordered" evidence="2">
    <location>
        <begin position="305"/>
        <end position="340"/>
    </location>
</feature>
<feature type="region of interest" description="Disordered" evidence="2">
    <location>
        <begin position="171"/>
        <end position="221"/>
    </location>
</feature>
<evidence type="ECO:0000313" key="3">
    <source>
        <dbReference type="EMBL" id="CAL8143074.1"/>
    </source>
</evidence>
<feature type="region of interest" description="Disordered" evidence="2">
    <location>
        <begin position="1"/>
        <end position="25"/>
    </location>
</feature>
<dbReference type="Gene3D" id="1.20.5.170">
    <property type="match status" value="1"/>
</dbReference>
<accession>A0ABP1S362</accession>
<keyword evidence="4" id="KW-1185">Reference proteome</keyword>
<feature type="compositionally biased region" description="Polar residues" evidence="2">
    <location>
        <begin position="172"/>
        <end position="184"/>
    </location>
</feature>
<dbReference type="Proteomes" id="UP001642540">
    <property type="component" value="Unassembled WGS sequence"/>
</dbReference>
<evidence type="ECO:0000256" key="2">
    <source>
        <dbReference type="SAM" id="MobiDB-lite"/>
    </source>
</evidence>
<protein>
    <submittedName>
        <fullName evidence="3">Uncharacterized protein</fullName>
    </submittedName>
</protein>
<proteinExistence type="predicted"/>
<reference evidence="3 4" key="1">
    <citation type="submission" date="2024-08" db="EMBL/GenBank/DDBJ databases">
        <authorList>
            <person name="Cucini C."/>
            <person name="Frati F."/>
        </authorList>
    </citation>
    <scope>NUCLEOTIDE SEQUENCE [LARGE SCALE GENOMIC DNA]</scope>
</reference>
<gene>
    <name evidence="3" type="ORF">ODALV1_LOCUS29252</name>
</gene>
<organism evidence="3 4">
    <name type="scientific">Orchesella dallaii</name>
    <dbReference type="NCBI Taxonomy" id="48710"/>
    <lineage>
        <taxon>Eukaryota</taxon>
        <taxon>Metazoa</taxon>
        <taxon>Ecdysozoa</taxon>
        <taxon>Arthropoda</taxon>
        <taxon>Hexapoda</taxon>
        <taxon>Collembola</taxon>
        <taxon>Entomobryomorpha</taxon>
        <taxon>Entomobryoidea</taxon>
        <taxon>Orchesellidae</taxon>
        <taxon>Orchesellinae</taxon>
        <taxon>Orchesella</taxon>
    </lineage>
</organism>
<evidence type="ECO:0000256" key="1">
    <source>
        <dbReference type="SAM" id="Coils"/>
    </source>
</evidence>
<name>A0ABP1S362_9HEXA</name>
<feature type="coiled-coil region" evidence="1">
    <location>
        <begin position="116"/>
        <end position="154"/>
    </location>
</feature>
<feature type="compositionally biased region" description="Low complexity" evidence="2">
    <location>
        <begin position="320"/>
        <end position="337"/>
    </location>
</feature>